<comment type="caution">
    <text evidence="2">The sequence shown here is derived from an EMBL/GenBank/DDBJ whole genome shotgun (WGS) entry which is preliminary data.</text>
</comment>
<reference evidence="2" key="1">
    <citation type="submission" date="2021-06" db="EMBL/GenBank/DDBJ databases">
        <title>Comparative genomics, transcriptomics and evolutionary studies reveal genomic signatures of adaptation to plant cell wall in hemibiotrophic fungi.</title>
        <authorList>
            <consortium name="DOE Joint Genome Institute"/>
            <person name="Baroncelli R."/>
            <person name="Diaz J.F."/>
            <person name="Benocci T."/>
            <person name="Peng M."/>
            <person name="Battaglia E."/>
            <person name="Haridas S."/>
            <person name="Andreopoulos W."/>
            <person name="Labutti K."/>
            <person name="Pangilinan J."/>
            <person name="Floch G.L."/>
            <person name="Makela M.R."/>
            <person name="Henrissat B."/>
            <person name="Grigoriev I.V."/>
            <person name="Crouch J.A."/>
            <person name="De Vries R.P."/>
            <person name="Sukno S.A."/>
            <person name="Thon M.R."/>
        </authorList>
    </citation>
    <scope>NUCLEOTIDE SEQUENCE</scope>
    <source>
        <strain evidence="2">CBS 125086</strain>
    </source>
</reference>
<sequence>MCPNDTSRQSRSRIFGLGVGIRKSQEFALRFELEIIGGDIGKPSGVQKNASCACSRGRARDQGLQLPECFRFSPGDDPTGSRVGGGGGLETVDSADFHRRWIRKRCDAQTISLTGRKAWKGSERPLSAENAACGRPTRPNAPAREAG</sequence>
<gene>
    <name evidence="2" type="ORF">LY79DRAFT_580195</name>
</gene>
<dbReference type="Proteomes" id="UP001230504">
    <property type="component" value="Unassembled WGS sequence"/>
</dbReference>
<proteinExistence type="predicted"/>
<feature type="region of interest" description="Disordered" evidence="1">
    <location>
        <begin position="118"/>
        <end position="147"/>
    </location>
</feature>
<dbReference type="AlphaFoldDB" id="A0AAD8V545"/>
<organism evidence="2 3">
    <name type="scientific">Colletotrichum navitas</name>
    <dbReference type="NCBI Taxonomy" id="681940"/>
    <lineage>
        <taxon>Eukaryota</taxon>
        <taxon>Fungi</taxon>
        <taxon>Dikarya</taxon>
        <taxon>Ascomycota</taxon>
        <taxon>Pezizomycotina</taxon>
        <taxon>Sordariomycetes</taxon>
        <taxon>Hypocreomycetidae</taxon>
        <taxon>Glomerellales</taxon>
        <taxon>Glomerellaceae</taxon>
        <taxon>Colletotrichum</taxon>
        <taxon>Colletotrichum graminicola species complex</taxon>
    </lineage>
</organism>
<keyword evidence="3" id="KW-1185">Reference proteome</keyword>
<name>A0AAD8V545_9PEZI</name>
<dbReference type="EMBL" id="JAHLJV010000034">
    <property type="protein sequence ID" value="KAK1589999.1"/>
    <property type="molecule type" value="Genomic_DNA"/>
</dbReference>
<evidence type="ECO:0000313" key="2">
    <source>
        <dbReference type="EMBL" id="KAK1589999.1"/>
    </source>
</evidence>
<dbReference type="GeneID" id="85444325"/>
<dbReference type="RefSeq" id="XP_060413511.1">
    <property type="nucleotide sequence ID" value="XM_060560085.1"/>
</dbReference>
<accession>A0AAD8V545</accession>
<evidence type="ECO:0000313" key="3">
    <source>
        <dbReference type="Proteomes" id="UP001230504"/>
    </source>
</evidence>
<protein>
    <submittedName>
        <fullName evidence="2">Uncharacterized protein</fullName>
    </submittedName>
</protein>
<evidence type="ECO:0000256" key="1">
    <source>
        <dbReference type="SAM" id="MobiDB-lite"/>
    </source>
</evidence>